<dbReference type="EMBL" id="LR134477">
    <property type="protein sequence ID" value="VEI17253.1"/>
    <property type="molecule type" value="Genomic_DNA"/>
</dbReference>
<protein>
    <submittedName>
        <fullName evidence="3">Uncharacterized protein</fullName>
    </submittedName>
</protein>
<evidence type="ECO:0000256" key="1">
    <source>
        <dbReference type="SAM" id="MobiDB-lite"/>
    </source>
</evidence>
<gene>
    <name evidence="3" type="ORF">NCTC10951_02095</name>
</gene>
<reference evidence="3 4" key="1">
    <citation type="submission" date="2018-12" db="EMBL/GenBank/DDBJ databases">
        <authorList>
            <consortium name="Pathogen Informatics"/>
        </authorList>
    </citation>
    <scope>NUCLEOTIDE SEQUENCE [LARGE SCALE GENOMIC DNA]</scope>
    <source>
        <strain evidence="3 4">NCTC10951</strain>
    </source>
</reference>
<feature type="compositionally biased region" description="Low complexity" evidence="1">
    <location>
        <begin position="8"/>
        <end position="27"/>
    </location>
</feature>
<dbReference type="AlphaFoldDB" id="A0A3S4VKV7"/>
<evidence type="ECO:0000313" key="4">
    <source>
        <dbReference type="Proteomes" id="UP000268658"/>
    </source>
</evidence>
<keyword evidence="2" id="KW-1133">Transmembrane helix</keyword>
<sequence>MSESDPVSPASSPAPAASSAGASPSGSTSKADRTRKGRPAAALWPPAGGRMTYVVAVVILLWVAAVTIPMMPAVAIVMWIQIICLFGGNIYFNRTM</sequence>
<keyword evidence="2" id="KW-0812">Transmembrane</keyword>
<dbReference type="Proteomes" id="UP000268658">
    <property type="component" value="Chromosome"/>
</dbReference>
<feature type="transmembrane region" description="Helical" evidence="2">
    <location>
        <begin position="70"/>
        <end position="92"/>
    </location>
</feature>
<organism evidence="3 4">
    <name type="scientific">Actinomyces viscosus</name>
    <dbReference type="NCBI Taxonomy" id="1656"/>
    <lineage>
        <taxon>Bacteria</taxon>
        <taxon>Bacillati</taxon>
        <taxon>Actinomycetota</taxon>
        <taxon>Actinomycetes</taxon>
        <taxon>Actinomycetales</taxon>
        <taxon>Actinomycetaceae</taxon>
        <taxon>Actinomyces</taxon>
    </lineage>
</organism>
<feature type="transmembrane region" description="Helical" evidence="2">
    <location>
        <begin position="43"/>
        <end position="64"/>
    </location>
</feature>
<feature type="region of interest" description="Disordered" evidence="1">
    <location>
        <begin position="1"/>
        <end position="42"/>
    </location>
</feature>
<name>A0A3S4VKV7_ACTVI</name>
<keyword evidence="2" id="KW-0472">Membrane</keyword>
<proteinExistence type="predicted"/>
<evidence type="ECO:0000256" key="2">
    <source>
        <dbReference type="SAM" id="Phobius"/>
    </source>
</evidence>
<evidence type="ECO:0000313" key="3">
    <source>
        <dbReference type="EMBL" id="VEI17253.1"/>
    </source>
</evidence>
<dbReference type="KEGG" id="avc:NCTC10951_02095"/>
<accession>A0A3S4VKV7</accession>